<feature type="region of interest" description="Disordered" evidence="1">
    <location>
        <begin position="51"/>
        <end position="147"/>
    </location>
</feature>
<dbReference type="RefSeq" id="WP_344468185.1">
    <property type="nucleotide sequence ID" value="NZ_BAAANT010000036.1"/>
</dbReference>
<gene>
    <name evidence="4" type="ORF">GCM10009760_49850</name>
</gene>
<organism evidence="4 5">
    <name type="scientific">Kitasatospora kazusensis</name>
    <dbReference type="NCBI Taxonomy" id="407974"/>
    <lineage>
        <taxon>Bacteria</taxon>
        <taxon>Bacillati</taxon>
        <taxon>Actinomycetota</taxon>
        <taxon>Actinomycetes</taxon>
        <taxon>Kitasatosporales</taxon>
        <taxon>Streptomycetaceae</taxon>
        <taxon>Kitasatospora</taxon>
    </lineage>
</organism>
<feature type="compositionally biased region" description="Low complexity" evidence="1">
    <location>
        <begin position="202"/>
        <end position="274"/>
    </location>
</feature>
<accession>A0ABN3A2T6</accession>
<protein>
    <recommendedName>
        <fullName evidence="3">Peptidoglycan binding-like domain-containing protein</fullName>
    </recommendedName>
</protein>
<keyword evidence="2" id="KW-0472">Membrane</keyword>
<dbReference type="InterPro" id="IPR036365">
    <property type="entry name" value="PGBD-like_sf"/>
</dbReference>
<feature type="compositionally biased region" description="Basic and acidic residues" evidence="1">
    <location>
        <begin position="133"/>
        <end position="144"/>
    </location>
</feature>
<dbReference type="PRINTS" id="PR01217">
    <property type="entry name" value="PRICHEXTENSN"/>
</dbReference>
<evidence type="ECO:0000256" key="1">
    <source>
        <dbReference type="SAM" id="MobiDB-lite"/>
    </source>
</evidence>
<dbReference type="EMBL" id="BAAANT010000036">
    <property type="protein sequence ID" value="GAA2152779.1"/>
    <property type="molecule type" value="Genomic_DNA"/>
</dbReference>
<evidence type="ECO:0000313" key="5">
    <source>
        <dbReference type="Proteomes" id="UP001422759"/>
    </source>
</evidence>
<keyword evidence="5" id="KW-1185">Reference proteome</keyword>
<evidence type="ECO:0000259" key="3">
    <source>
        <dbReference type="Pfam" id="PF01471"/>
    </source>
</evidence>
<keyword evidence="2" id="KW-0812">Transmembrane</keyword>
<dbReference type="Proteomes" id="UP001422759">
    <property type="component" value="Unassembled WGS sequence"/>
</dbReference>
<dbReference type="SUPFAM" id="SSF47090">
    <property type="entry name" value="PGBD-like"/>
    <property type="match status" value="1"/>
</dbReference>
<feature type="transmembrane region" description="Helical" evidence="2">
    <location>
        <begin position="149"/>
        <end position="169"/>
    </location>
</feature>
<keyword evidence="2" id="KW-1133">Transmembrane helix</keyword>
<comment type="caution">
    <text evidence="4">The sequence shown here is derived from an EMBL/GenBank/DDBJ whole genome shotgun (WGS) entry which is preliminary data.</text>
</comment>
<feature type="region of interest" description="Disordered" evidence="1">
    <location>
        <begin position="198"/>
        <end position="280"/>
    </location>
</feature>
<reference evidence="4 5" key="1">
    <citation type="journal article" date="2019" name="Int. J. Syst. Evol. Microbiol.">
        <title>The Global Catalogue of Microorganisms (GCM) 10K type strain sequencing project: providing services to taxonomists for standard genome sequencing and annotation.</title>
        <authorList>
            <consortium name="The Broad Institute Genomics Platform"/>
            <consortium name="The Broad Institute Genome Sequencing Center for Infectious Disease"/>
            <person name="Wu L."/>
            <person name="Ma J."/>
        </authorList>
    </citation>
    <scope>NUCLEOTIDE SEQUENCE [LARGE SCALE GENOMIC DNA]</scope>
    <source>
        <strain evidence="4 5">JCM 14560</strain>
    </source>
</reference>
<sequence length="345" mass="35148">MPGQHCPACGAVPTPGGCACHQHPDFEETAILPQLDGPELVRPYVPAAVLPPTEPDDFPTALMPHLPPHELSGYQPDGPAQDVHQNVHQDAHQPQAYQQHGPQRRRPAYGQAPHRIPGPPETPAAGSGPGGRAEQRARQREASPGRRRAVILSAGAGIAAVGAGLALLVSPFSGGGHPAAAQGAVPPVSSTYMSLPAAPAGAVTPSSASGTPSASPSRTKATHKATPSPSPSLTASATTSAPAKPSPSASPTAPSPTPSTDTPTPSAPVATPDTLQYGDSGPAVLAMQQKLAVVLCWEHVRTNGNYDSRTEQAVSDFQTVQGVQGDPDGVYGPNTRAALEQRSGC</sequence>
<dbReference type="InterPro" id="IPR036366">
    <property type="entry name" value="PGBDSf"/>
</dbReference>
<name>A0ABN3A2T6_9ACTN</name>
<dbReference type="InterPro" id="IPR002477">
    <property type="entry name" value="Peptidoglycan-bd-like"/>
</dbReference>
<proteinExistence type="predicted"/>
<feature type="domain" description="Peptidoglycan binding-like" evidence="3">
    <location>
        <begin position="280"/>
        <end position="339"/>
    </location>
</feature>
<dbReference type="Gene3D" id="1.10.101.10">
    <property type="entry name" value="PGBD-like superfamily/PGBD"/>
    <property type="match status" value="1"/>
</dbReference>
<dbReference type="Pfam" id="PF01471">
    <property type="entry name" value="PG_binding_1"/>
    <property type="match status" value="1"/>
</dbReference>
<evidence type="ECO:0000313" key="4">
    <source>
        <dbReference type="EMBL" id="GAA2152779.1"/>
    </source>
</evidence>
<evidence type="ECO:0000256" key="2">
    <source>
        <dbReference type="SAM" id="Phobius"/>
    </source>
</evidence>